<dbReference type="GO" id="GO:0030234">
    <property type="term" value="F:enzyme regulator activity"/>
    <property type="evidence" value="ECO:0007669"/>
    <property type="project" value="UniProtKB-UniRule"/>
</dbReference>
<comment type="subunit">
    <text evidence="2">Interacts with PBP1b.</text>
</comment>
<evidence type="ECO:0000313" key="6">
    <source>
        <dbReference type="EMBL" id="TCV98261.1"/>
    </source>
</evidence>
<keyword evidence="2" id="KW-0472">Membrane</keyword>
<dbReference type="InterPro" id="IPR012640">
    <property type="entry name" value="Membr_lipoprot_lipid_attach_CS"/>
</dbReference>
<keyword evidence="2" id="KW-0564">Palmitate</keyword>
<evidence type="ECO:0000256" key="2">
    <source>
        <dbReference type="HAMAP-Rule" id="MF_01889"/>
    </source>
</evidence>
<accession>A0A4R3YZN4</accession>
<feature type="chain" id="PRO_5020627041" description="Penicillin-binding protein activator LpoB" evidence="5">
    <location>
        <begin position="27"/>
        <end position="201"/>
    </location>
</feature>
<comment type="function">
    <text evidence="2">Regulator of peptidoglycan synthesis that is essential for the function of penicillin-binding protein 1B (PBP1b).</text>
</comment>
<dbReference type="GO" id="GO:0008360">
    <property type="term" value="P:regulation of cell shape"/>
    <property type="evidence" value="ECO:0007669"/>
    <property type="project" value="UniProtKB-KW"/>
</dbReference>
<name>A0A4R3YZN4_9GAMM</name>
<dbReference type="GO" id="GO:0031241">
    <property type="term" value="C:periplasmic side of cell outer membrane"/>
    <property type="evidence" value="ECO:0007669"/>
    <property type="project" value="UniProtKB-UniRule"/>
</dbReference>
<protein>
    <recommendedName>
        <fullName evidence="2 3">Penicillin-binding protein activator LpoB</fullName>
        <shortName evidence="2">PBP activator LpoB</shortName>
    </recommendedName>
</protein>
<organism evidence="6 7">
    <name type="scientific">Biostraticola tofi</name>
    <dbReference type="NCBI Taxonomy" id="466109"/>
    <lineage>
        <taxon>Bacteria</taxon>
        <taxon>Pseudomonadati</taxon>
        <taxon>Pseudomonadota</taxon>
        <taxon>Gammaproteobacteria</taxon>
        <taxon>Enterobacterales</taxon>
        <taxon>Bruguierivoracaceae</taxon>
        <taxon>Biostraticola</taxon>
    </lineage>
</organism>
<keyword evidence="2" id="KW-0449">Lipoprotein</keyword>
<keyword evidence="2" id="KW-0573">Peptidoglycan synthesis</keyword>
<comment type="subcellular location">
    <subcellularLocation>
        <location evidence="2">Cell outer membrane</location>
        <topology evidence="2">Lipid-anchor</topology>
        <orientation evidence="2">Periplasmic side</orientation>
    </subcellularLocation>
</comment>
<keyword evidence="2" id="KW-0998">Cell outer membrane</keyword>
<proteinExistence type="inferred from homology"/>
<comment type="caution">
    <text evidence="6">The sequence shown here is derived from an EMBL/GenBank/DDBJ whole genome shotgun (WGS) entry which is preliminary data.</text>
</comment>
<dbReference type="HAMAP" id="MF_01889">
    <property type="entry name" value="LpoB"/>
    <property type="match status" value="1"/>
</dbReference>
<reference evidence="6 7" key="1">
    <citation type="submission" date="2019-03" db="EMBL/GenBank/DDBJ databases">
        <title>Genomic Encyclopedia of Type Strains, Phase IV (KMG-IV): sequencing the most valuable type-strain genomes for metagenomic binning, comparative biology and taxonomic classification.</title>
        <authorList>
            <person name="Goeker M."/>
        </authorList>
    </citation>
    <scope>NUCLEOTIDE SEQUENCE [LARGE SCALE GENOMIC DNA]</scope>
    <source>
        <strain evidence="6 7">DSM 19580</strain>
    </source>
</reference>
<dbReference type="AlphaFoldDB" id="A0A4R3YZN4"/>
<dbReference type="Proteomes" id="UP000295719">
    <property type="component" value="Unassembled WGS sequence"/>
</dbReference>
<feature type="region of interest" description="Disordered" evidence="4">
    <location>
        <begin position="24"/>
        <end position="63"/>
    </location>
</feature>
<evidence type="ECO:0000256" key="5">
    <source>
        <dbReference type="SAM" id="SignalP"/>
    </source>
</evidence>
<sequence length="201" mass="21553">MLNMMKKYLFVVVAALLLAGCPSRTPEPEQPPATVEPAEPQPPVTVPEQPQLPPLQPVPSPPKIKTIDWQASVTPLVKKMLNAEGVEPGSVLLINSVKNNTNGNLQTGKATASLYQALAQESKFSVIGEEKLANAKMTLGLSVDDSLESRSKAVGLARYLSAQYVLYSDASGDARQPSLEMQLMLVQTGEIIWSGKGATQE</sequence>
<evidence type="ECO:0000256" key="1">
    <source>
        <dbReference type="ARBA" id="ARBA00022729"/>
    </source>
</evidence>
<dbReference type="EMBL" id="SMCR01000003">
    <property type="protein sequence ID" value="TCV98261.1"/>
    <property type="molecule type" value="Genomic_DNA"/>
</dbReference>
<keyword evidence="1 2" id="KW-0732">Signal</keyword>
<dbReference type="GO" id="GO:0009252">
    <property type="term" value="P:peptidoglycan biosynthetic process"/>
    <property type="evidence" value="ECO:0007669"/>
    <property type="project" value="UniProtKB-UniRule"/>
</dbReference>
<keyword evidence="2" id="KW-0133">Cell shape</keyword>
<gene>
    <name evidence="2" type="primary">lpoB</name>
    <name evidence="6" type="ORF">EDC52_103353</name>
</gene>
<keyword evidence="7" id="KW-1185">Reference proteome</keyword>
<feature type="signal peptide" evidence="5">
    <location>
        <begin position="1"/>
        <end position="26"/>
    </location>
</feature>
<dbReference type="PANTHER" id="PTHR40593">
    <property type="entry name" value="PENICILLIN-BINDING PROTEIN ACTIVATOR LPOB"/>
    <property type="match status" value="1"/>
</dbReference>
<dbReference type="PROSITE" id="PS51257">
    <property type="entry name" value="PROKAR_LIPOPROTEIN"/>
    <property type="match status" value="1"/>
</dbReference>
<dbReference type="NCBIfam" id="TIGR02722">
    <property type="entry name" value="lp"/>
    <property type="match status" value="1"/>
</dbReference>
<evidence type="ECO:0000256" key="3">
    <source>
        <dbReference type="NCBIfam" id="TIGR02722"/>
    </source>
</evidence>
<comment type="similarity">
    <text evidence="2">Belongs to the LpoB family.</text>
</comment>
<dbReference type="Pfam" id="PF08139">
    <property type="entry name" value="LPAM_1"/>
    <property type="match status" value="1"/>
</dbReference>
<evidence type="ECO:0000313" key="7">
    <source>
        <dbReference type="Proteomes" id="UP000295719"/>
    </source>
</evidence>
<feature type="compositionally biased region" description="Pro residues" evidence="4">
    <location>
        <begin position="39"/>
        <end position="62"/>
    </location>
</feature>
<dbReference type="Pfam" id="PF13036">
    <property type="entry name" value="LpoB"/>
    <property type="match status" value="1"/>
</dbReference>
<dbReference type="PANTHER" id="PTHR40593:SF1">
    <property type="entry name" value="PENICILLIN-BINDING PROTEIN ACTIVATOR LPOB"/>
    <property type="match status" value="1"/>
</dbReference>
<dbReference type="Gene3D" id="3.40.50.10610">
    <property type="entry name" value="ABC-type transport auxiliary lipoprotein component"/>
    <property type="match status" value="1"/>
</dbReference>
<dbReference type="InterPro" id="IPR014094">
    <property type="entry name" value="LpoB"/>
</dbReference>
<evidence type="ECO:0000256" key="4">
    <source>
        <dbReference type="SAM" id="MobiDB-lite"/>
    </source>
</evidence>